<dbReference type="RefSeq" id="WP_013738979.1">
    <property type="nucleotide sequence ID" value="NC_015436.1"/>
</dbReference>
<evidence type="ECO:0000313" key="5">
    <source>
        <dbReference type="EMBL" id="AEC01583.1"/>
    </source>
</evidence>
<dbReference type="PANTHER" id="PTHR42788">
    <property type="entry name" value="TAURINE IMPORT ATP-BINDING PROTEIN-RELATED"/>
    <property type="match status" value="1"/>
</dbReference>
<keyword evidence="6" id="KW-1185">Reference proteome</keyword>
<dbReference type="InterPro" id="IPR017871">
    <property type="entry name" value="ABC_transporter-like_CS"/>
</dbReference>
<dbReference type="Proteomes" id="UP000007939">
    <property type="component" value="Chromosome"/>
</dbReference>
<dbReference type="eggNOG" id="COG1116">
    <property type="taxonomic scope" value="Bacteria"/>
</dbReference>
<dbReference type="GO" id="GO:0016887">
    <property type="term" value="F:ATP hydrolysis activity"/>
    <property type="evidence" value="ECO:0007669"/>
    <property type="project" value="InterPro"/>
</dbReference>
<dbReference type="HOGENOM" id="CLU_000604_1_22_12"/>
<dbReference type="Pfam" id="PF00005">
    <property type="entry name" value="ABC_tran"/>
    <property type="match status" value="1"/>
</dbReference>
<organism evidence="5 6">
    <name type="scientific">Parasphaerochaeta coccoides (strain ATCC BAA-1237 / DSM 17374 / SPN1)</name>
    <name type="common">Sphaerochaeta coccoides</name>
    <dbReference type="NCBI Taxonomy" id="760011"/>
    <lineage>
        <taxon>Bacteria</taxon>
        <taxon>Pseudomonadati</taxon>
        <taxon>Spirochaetota</taxon>
        <taxon>Spirochaetia</taxon>
        <taxon>Spirochaetales</taxon>
        <taxon>Sphaerochaetaceae</taxon>
        <taxon>Parasphaerochaeta</taxon>
    </lineage>
</organism>
<gene>
    <name evidence="5" type="ordered locus">Spico_0353</name>
</gene>
<evidence type="ECO:0000256" key="3">
    <source>
        <dbReference type="ARBA" id="ARBA00022840"/>
    </source>
</evidence>
<dbReference type="InterPro" id="IPR027417">
    <property type="entry name" value="P-loop_NTPase"/>
</dbReference>
<dbReference type="SUPFAM" id="SSF52540">
    <property type="entry name" value="P-loop containing nucleoside triphosphate hydrolases"/>
    <property type="match status" value="1"/>
</dbReference>
<evidence type="ECO:0000256" key="2">
    <source>
        <dbReference type="ARBA" id="ARBA00022741"/>
    </source>
</evidence>
<proteinExistence type="predicted"/>
<dbReference type="PROSITE" id="PS50893">
    <property type="entry name" value="ABC_TRANSPORTER_2"/>
    <property type="match status" value="1"/>
</dbReference>
<keyword evidence="2" id="KW-0547">Nucleotide-binding</keyword>
<dbReference type="InterPro" id="IPR050166">
    <property type="entry name" value="ABC_transporter_ATP-bind"/>
</dbReference>
<evidence type="ECO:0000256" key="1">
    <source>
        <dbReference type="ARBA" id="ARBA00022448"/>
    </source>
</evidence>
<dbReference type="SMART" id="SM00382">
    <property type="entry name" value="AAA"/>
    <property type="match status" value="1"/>
</dbReference>
<sequence>MNIRLEHACKRYGEKDVLNDFNHSFPSHGVVWISGASGCGKTTLLTCIAGAEKLDSGSISIPDSRKIVCLFQEDRLLPWETVLGNVAIPLSGHRREVEDKAAFWLERVGLGGELSSYPSRLSGGMKRRVAIARMLAYGGDIYLLDEPFAPLDRRLRDSIWELFMEQCGNALVIVVSHGASDLAMGQTHVTMLTATGLPLRIQEIPEIPHP</sequence>
<reference evidence="5 6" key="2">
    <citation type="journal article" date="2012" name="Stand. Genomic Sci.">
        <title>Complete genome sequence of the termite hindgut bacterium Spirochaeta coccoides type strain (SPN1(T)), reclassification in the genus Sphaerochaeta as Sphaerochaeta coccoides comb. nov. and emendations of the family Spirochaetaceae and the genus Sphaerochaeta.</title>
        <authorList>
            <person name="Abt B."/>
            <person name="Han C."/>
            <person name="Scheuner C."/>
            <person name="Lu M."/>
            <person name="Lapidus A."/>
            <person name="Nolan M."/>
            <person name="Lucas S."/>
            <person name="Hammon N."/>
            <person name="Deshpande S."/>
            <person name="Cheng J.F."/>
            <person name="Tapia R."/>
            <person name="Goodwin L.A."/>
            <person name="Pitluck S."/>
            <person name="Liolios K."/>
            <person name="Pagani I."/>
            <person name="Ivanova N."/>
            <person name="Mavromatis K."/>
            <person name="Mikhailova N."/>
            <person name="Huntemann M."/>
            <person name="Pati A."/>
            <person name="Chen A."/>
            <person name="Palaniappan K."/>
            <person name="Land M."/>
            <person name="Hauser L."/>
            <person name="Brambilla E.M."/>
            <person name="Rohde M."/>
            <person name="Spring S."/>
            <person name="Gronow S."/>
            <person name="Goker M."/>
            <person name="Woyke T."/>
            <person name="Bristow J."/>
            <person name="Eisen J.A."/>
            <person name="Markowitz V."/>
            <person name="Hugenholtz P."/>
            <person name="Kyrpides N.C."/>
            <person name="Klenk H.P."/>
            <person name="Detter J.C."/>
        </authorList>
    </citation>
    <scope>NUCLEOTIDE SEQUENCE [LARGE SCALE GENOMIC DNA]</scope>
    <source>
        <strain evidence="6">ATCC BAA-1237 / DSM 17374 / SPN1</strain>
    </source>
</reference>
<dbReference type="InterPro" id="IPR003593">
    <property type="entry name" value="AAA+_ATPase"/>
</dbReference>
<dbReference type="PROSITE" id="PS00211">
    <property type="entry name" value="ABC_TRANSPORTER_1"/>
    <property type="match status" value="1"/>
</dbReference>
<evidence type="ECO:0000313" key="6">
    <source>
        <dbReference type="Proteomes" id="UP000007939"/>
    </source>
</evidence>
<dbReference type="AlphaFoldDB" id="F4GHP5"/>
<keyword evidence="1" id="KW-0813">Transport</keyword>
<accession>F4GHP5</accession>
<keyword evidence="5" id="KW-0378">Hydrolase</keyword>
<reference evidence="6" key="1">
    <citation type="submission" date="2011-04" db="EMBL/GenBank/DDBJ databases">
        <title>The complete genome of Spirochaeta coccoides DSM 17374.</title>
        <authorList>
            <person name="Lucas S."/>
            <person name="Copeland A."/>
            <person name="Lapidus A."/>
            <person name="Bruce D."/>
            <person name="Goodwin L."/>
            <person name="Pitluck S."/>
            <person name="Peters L."/>
            <person name="Kyrpides N."/>
            <person name="Mavromatis K."/>
            <person name="Pagani I."/>
            <person name="Ivanova N."/>
            <person name="Ovchinnikova G."/>
            <person name="Lu M."/>
            <person name="Detter J.C."/>
            <person name="Tapia R."/>
            <person name="Han C."/>
            <person name="Land M."/>
            <person name="Hauser L."/>
            <person name="Markowitz V."/>
            <person name="Cheng J.-F."/>
            <person name="Hugenholtz P."/>
            <person name="Woyke T."/>
            <person name="Wu D."/>
            <person name="Spring S."/>
            <person name="Schroeder M."/>
            <person name="Brambilla E."/>
            <person name="Klenk H.-P."/>
            <person name="Eisen J.A."/>
        </authorList>
    </citation>
    <scope>NUCLEOTIDE SEQUENCE [LARGE SCALE GENOMIC DNA]</scope>
    <source>
        <strain evidence="6">ATCC BAA-1237 / DSM 17374 / SPN1</strain>
    </source>
</reference>
<dbReference type="InterPro" id="IPR003439">
    <property type="entry name" value="ABC_transporter-like_ATP-bd"/>
</dbReference>
<feature type="domain" description="ABC transporter" evidence="4">
    <location>
        <begin position="3"/>
        <end position="210"/>
    </location>
</feature>
<evidence type="ECO:0000259" key="4">
    <source>
        <dbReference type="PROSITE" id="PS50893"/>
    </source>
</evidence>
<name>F4GHP5_PARC1</name>
<dbReference type="EC" id="3.6.3.30" evidence="5"/>
<keyword evidence="3" id="KW-0067">ATP-binding</keyword>
<dbReference type="STRING" id="760011.Spico_0353"/>
<dbReference type="PANTHER" id="PTHR42788:SF13">
    <property type="entry name" value="ALIPHATIC SULFONATES IMPORT ATP-BINDING PROTEIN SSUB"/>
    <property type="match status" value="1"/>
</dbReference>
<dbReference type="GO" id="GO:0005524">
    <property type="term" value="F:ATP binding"/>
    <property type="evidence" value="ECO:0007669"/>
    <property type="project" value="UniProtKB-KW"/>
</dbReference>
<dbReference type="KEGG" id="scc:Spico_0353"/>
<protein>
    <submittedName>
        <fullName evidence="5">Fe(3+)-transporting ATPase</fullName>
        <ecNumber evidence="5">3.6.3.30</ecNumber>
    </submittedName>
</protein>
<dbReference type="EMBL" id="CP002659">
    <property type="protein sequence ID" value="AEC01583.1"/>
    <property type="molecule type" value="Genomic_DNA"/>
</dbReference>
<dbReference type="Gene3D" id="3.40.50.300">
    <property type="entry name" value="P-loop containing nucleotide triphosphate hydrolases"/>
    <property type="match status" value="1"/>
</dbReference>